<keyword evidence="3 5" id="KW-0560">Oxidoreductase</keyword>
<dbReference type="SUPFAM" id="SSF53720">
    <property type="entry name" value="ALDH-like"/>
    <property type="match status" value="1"/>
</dbReference>
<dbReference type="InterPro" id="IPR044148">
    <property type="entry name" value="ALDH_GabD1-like"/>
</dbReference>
<dbReference type="FunFam" id="3.40.605.10:FF:000012">
    <property type="entry name" value="NAD-dependent succinate-semialdehyde dehydrogenase"/>
    <property type="match status" value="1"/>
</dbReference>
<dbReference type="EMBL" id="CP015220">
    <property type="protein sequence ID" value="AMY26130.1"/>
    <property type="molecule type" value="Genomic_DNA"/>
</dbReference>
<reference evidence="5 6" key="1">
    <citation type="journal article" date="2016" name="Genome Announc.">
        <title>Complete Genome and Plasmid Sequences for Rhodococcus fascians D188 and Draft Sequences for Rhodococcus Isolates PBTS 1 and PBTS 2.</title>
        <authorList>
            <person name="Stamler R.A."/>
            <person name="Vereecke D."/>
            <person name="Zhang Y."/>
            <person name="Schilkey F."/>
            <person name="Devitt N."/>
            <person name="Randall J.J."/>
        </authorList>
    </citation>
    <scope>NUCLEOTIDE SEQUENCE [LARGE SCALE GENOMIC DNA]</scope>
    <source>
        <strain evidence="5 6">PBTS2</strain>
    </source>
</reference>
<dbReference type="Proteomes" id="UP000076038">
    <property type="component" value="Chromosome"/>
</dbReference>
<comment type="similarity">
    <text evidence="1">Belongs to the aldehyde dehydrogenase family.</text>
</comment>
<dbReference type="GO" id="GO:0004029">
    <property type="term" value="F:aldehyde dehydrogenase (NAD+) activity"/>
    <property type="evidence" value="ECO:0007669"/>
    <property type="project" value="UniProtKB-EC"/>
</dbReference>
<organism evidence="5 6">
    <name type="scientific">Rhodococcoides fascians</name>
    <name type="common">Rhodococcus fascians</name>
    <dbReference type="NCBI Taxonomy" id="1828"/>
    <lineage>
        <taxon>Bacteria</taxon>
        <taxon>Bacillati</taxon>
        <taxon>Actinomycetota</taxon>
        <taxon>Actinomycetes</taxon>
        <taxon>Mycobacteriales</taxon>
        <taxon>Nocardiaceae</taxon>
        <taxon>Rhodococcoides</taxon>
    </lineage>
</organism>
<dbReference type="InterPro" id="IPR016163">
    <property type="entry name" value="Ald_DH_C"/>
</dbReference>
<dbReference type="FunFam" id="3.40.309.10:FF:000009">
    <property type="entry name" value="Aldehyde dehydrogenase A"/>
    <property type="match status" value="1"/>
</dbReference>
<evidence type="ECO:0000256" key="3">
    <source>
        <dbReference type="ARBA" id="ARBA00023002"/>
    </source>
</evidence>
<dbReference type="Pfam" id="PF00171">
    <property type="entry name" value="Aldedh"/>
    <property type="match status" value="1"/>
</dbReference>
<dbReference type="Gene3D" id="3.40.309.10">
    <property type="entry name" value="Aldehyde Dehydrogenase, Chain A, domain 2"/>
    <property type="match status" value="1"/>
</dbReference>
<evidence type="ECO:0000259" key="4">
    <source>
        <dbReference type="Pfam" id="PF00171"/>
    </source>
</evidence>
<evidence type="ECO:0000313" key="5">
    <source>
        <dbReference type="EMBL" id="AMY26130.1"/>
    </source>
</evidence>
<dbReference type="PANTHER" id="PTHR43217:SF2">
    <property type="entry name" value="SUCCINATE-SEMIALDEHYDE DEHYDROGENASE [NADP(+)]"/>
    <property type="match status" value="1"/>
</dbReference>
<name>A0A143QSY8_RHOFA</name>
<evidence type="ECO:0000313" key="6">
    <source>
        <dbReference type="Proteomes" id="UP000076038"/>
    </source>
</evidence>
<dbReference type="PATRIC" id="fig|1653479.3.peg.4928"/>
<dbReference type="PANTHER" id="PTHR43217">
    <property type="entry name" value="SUCCINATE SEMIALDEHYDE DEHYDROGENASE [NAD(P)+] SAD"/>
    <property type="match status" value="1"/>
</dbReference>
<dbReference type="InterPro" id="IPR016161">
    <property type="entry name" value="Ald_DH/histidinol_DH"/>
</dbReference>
<evidence type="ECO:0000256" key="1">
    <source>
        <dbReference type="ARBA" id="ARBA00009986"/>
    </source>
</evidence>
<gene>
    <name evidence="5" type="primary">aldh</name>
    <name evidence="5" type="ORF">A3Q41_04870</name>
</gene>
<dbReference type="KEGG" id="rhs:A3Q41_04870"/>
<dbReference type="InterPro" id="IPR016160">
    <property type="entry name" value="Ald_DH_CS_CYS"/>
</dbReference>
<protein>
    <submittedName>
        <fullName evidence="5">Aldehyde dehydrogenase</fullName>
        <ecNumber evidence="5">1.2.1.3</ecNumber>
    </submittedName>
</protein>
<evidence type="ECO:0000256" key="2">
    <source>
        <dbReference type="ARBA" id="ARBA00022857"/>
    </source>
</evidence>
<feature type="domain" description="Aldehyde dehydrogenase" evidence="4">
    <location>
        <begin position="35"/>
        <end position="487"/>
    </location>
</feature>
<sequence>MDFETVLGPAPDHRRVTRFARLGTTSASPSVEPSMTTYKTVNPADGTTVKEFETLDSAGIERALADAHAGFQTWRKTSPEHRADILHKVADLYVERADELARTISLEMGKPLTESQGEVELSSNIYRYYADNGPRLLEDETLDVPGAEISVLQRKPVGALVGVMPWNFPYYQVARFAGPNLMVGNTILLKHAPNCPQSALLMEEIFRQAGLPEDAYINIFATNEQIADMIADARVQGVSLTGSERAGTSVAETAGRNLKKVVLELGGSDVFILLDSADMDATVESATRARLSNAGQACNAAKRILVAEDVYDEFVAKLVTSFEAVQTGDPLDANTTLGPLSSQTAADTLIEQIDDAVSKGATLLTGGKKIDGPGAYVQPTLLTDVTPDMRAYTEELFGPAGVIYKIQNADEAIELANSSPYGLSGSVWSADLDKARDVAERLEVGMAFVNEHGTTLPGLPFGGVKRSGVGRELGPWGMDEFVNKKLVRVSAK</sequence>
<dbReference type="InterPro" id="IPR047110">
    <property type="entry name" value="GABD/Sad-like"/>
</dbReference>
<dbReference type="Gene3D" id="3.40.605.10">
    <property type="entry name" value="Aldehyde Dehydrogenase, Chain A, domain 1"/>
    <property type="match status" value="1"/>
</dbReference>
<proteinExistence type="inferred from homology"/>
<dbReference type="EC" id="1.2.1.3" evidence="5"/>
<accession>A0A143QSY8</accession>
<dbReference type="InterPro" id="IPR015590">
    <property type="entry name" value="Aldehyde_DH_dom"/>
</dbReference>
<dbReference type="PROSITE" id="PS00070">
    <property type="entry name" value="ALDEHYDE_DEHYDR_CYS"/>
    <property type="match status" value="1"/>
</dbReference>
<reference evidence="6" key="2">
    <citation type="submission" date="2016-04" db="EMBL/GenBank/DDBJ databases">
        <title>Complete Genome and Plasmid Sequences for Rhodococcus fascians D188 and Draft Sequences for Rhodococcus spp. Isolates PBTS 1 and PBTS 2.</title>
        <authorList>
            <person name="Stamer R."/>
            <person name="Vereecke D."/>
            <person name="Zhang Y."/>
            <person name="Schilkey F."/>
            <person name="Devitt N."/>
            <person name="Randall J."/>
        </authorList>
    </citation>
    <scope>NUCLEOTIDE SEQUENCE [LARGE SCALE GENOMIC DNA]</scope>
    <source>
        <strain evidence="6">PBTS2</strain>
    </source>
</reference>
<dbReference type="GO" id="GO:0004777">
    <property type="term" value="F:succinate-semialdehyde dehydrogenase (NAD+) activity"/>
    <property type="evidence" value="ECO:0007669"/>
    <property type="project" value="TreeGrafter"/>
</dbReference>
<dbReference type="CDD" id="cd07100">
    <property type="entry name" value="ALDH_SSADH1_GabD1"/>
    <property type="match status" value="1"/>
</dbReference>
<keyword evidence="6" id="KW-1185">Reference proteome</keyword>
<dbReference type="AlphaFoldDB" id="A0A143QSY8"/>
<dbReference type="InterPro" id="IPR016162">
    <property type="entry name" value="Ald_DH_N"/>
</dbReference>
<keyword evidence="2" id="KW-0521">NADP</keyword>